<feature type="non-terminal residue" evidence="1">
    <location>
        <position position="1"/>
    </location>
</feature>
<sequence length="259" mass="28848">VAMIRKVNYLFFVSFLSIITAQSSASISEVFFLDLGIVIEPSIGNESYNRIVEAPTEEIAFQIKKAQSGSVYMAASSEMLASLDRINDRIALLEKSFQQKISGLQEENNILKDMIMEINIGPPEVTVDPGKSMVQNPVELLTVSKENPKQVGTESKTPLVSETVELLVSTPAIPSFSQQDYMAGIFAYQREDFSMALDYFSNLVLDKSTKEIVNNILYWMADSYQQIGDFNNALISLEKILIDPDSDHLDDALIKKGLL</sequence>
<dbReference type="Gene3D" id="1.25.40.10">
    <property type="entry name" value="Tetratricopeptide repeat domain"/>
    <property type="match status" value="1"/>
</dbReference>
<protein>
    <recommendedName>
        <fullName evidence="2">Tetratricopeptide repeat protein</fullName>
    </recommendedName>
</protein>
<evidence type="ECO:0008006" key="2">
    <source>
        <dbReference type="Google" id="ProtNLM"/>
    </source>
</evidence>
<dbReference type="EMBL" id="UINC01156157">
    <property type="protein sequence ID" value="SVD52412.1"/>
    <property type="molecule type" value="Genomic_DNA"/>
</dbReference>
<name>A0A382W0T0_9ZZZZ</name>
<gene>
    <name evidence="1" type="ORF">METZ01_LOCUS405266</name>
</gene>
<proteinExistence type="predicted"/>
<evidence type="ECO:0000313" key="1">
    <source>
        <dbReference type="EMBL" id="SVD52412.1"/>
    </source>
</evidence>
<dbReference type="InterPro" id="IPR011990">
    <property type="entry name" value="TPR-like_helical_dom_sf"/>
</dbReference>
<dbReference type="AlphaFoldDB" id="A0A382W0T0"/>
<feature type="non-terminal residue" evidence="1">
    <location>
        <position position="259"/>
    </location>
</feature>
<accession>A0A382W0T0</accession>
<dbReference type="SUPFAM" id="SSF48452">
    <property type="entry name" value="TPR-like"/>
    <property type="match status" value="1"/>
</dbReference>
<organism evidence="1">
    <name type="scientific">marine metagenome</name>
    <dbReference type="NCBI Taxonomy" id="408172"/>
    <lineage>
        <taxon>unclassified sequences</taxon>
        <taxon>metagenomes</taxon>
        <taxon>ecological metagenomes</taxon>
    </lineage>
</organism>
<reference evidence="1" key="1">
    <citation type="submission" date="2018-05" db="EMBL/GenBank/DDBJ databases">
        <authorList>
            <person name="Lanie J.A."/>
            <person name="Ng W.-L."/>
            <person name="Kazmierczak K.M."/>
            <person name="Andrzejewski T.M."/>
            <person name="Davidsen T.M."/>
            <person name="Wayne K.J."/>
            <person name="Tettelin H."/>
            <person name="Glass J.I."/>
            <person name="Rusch D."/>
            <person name="Podicherti R."/>
            <person name="Tsui H.-C.T."/>
            <person name="Winkler M.E."/>
        </authorList>
    </citation>
    <scope>NUCLEOTIDE SEQUENCE</scope>
</reference>